<keyword evidence="6 7" id="KW-0456">Lyase</keyword>
<keyword evidence="10" id="KW-1185">Reference proteome</keyword>
<comment type="caution">
    <text evidence="7">Lacks conserved residue(s) required for the propagation of feature annotation.</text>
</comment>
<proteinExistence type="inferred from homology"/>
<reference evidence="9 10" key="1">
    <citation type="submission" date="2019-06" db="EMBL/GenBank/DDBJ databases">
        <title>Desulfobotulus mexicanus sp. nov., a novel sulfate-reducing bacterium isolated from the sediment of an alkaline crater lake in Mexico.</title>
        <authorList>
            <person name="Hirschler-Rea A."/>
        </authorList>
    </citation>
    <scope>NUCLEOTIDE SEQUENCE [LARGE SCALE GENOMIC DNA]</scope>
    <source>
        <strain evidence="9 10">PAR22N</strain>
    </source>
</reference>
<dbReference type="GO" id="GO:0009423">
    <property type="term" value="P:chorismate biosynthetic process"/>
    <property type="evidence" value="ECO:0007669"/>
    <property type="project" value="UniProtKB-UniRule"/>
</dbReference>
<evidence type="ECO:0000256" key="1">
    <source>
        <dbReference type="ARBA" id="ARBA00005044"/>
    </source>
</evidence>
<dbReference type="Pfam" id="PF01264">
    <property type="entry name" value="Chorismate_synt"/>
    <property type="match status" value="1"/>
</dbReference>
<evidence type="ECO:0000256" key="3">
    <source>
        <dbReference type="ARBA" id="ARBA00013036"/>
    </source>
</evidence>
<gene>
    <name evidence="7 9" type="primary">aroC</name>
    <name evidence="9" type="ORF">FIM25_16665</name>
</gene>
<sequence>MAGSTMGHMFRVTTWGESHGPAVGCVIDGCPPGLELDASVVQRQLDRRKPGQAKSSTTRREADVCEILSGVFEGRTTGTPISILVWNKDARSGAYDDIKDLFRPGHGDLSYQARYGIRDWRGGGRASARETIGRVAAGAVAGQLLFNNGIEVRAFTLALGGVKADKLDMEVVSANPYGCPDSEAALAMDARVEVVRKTGDSMGGLVELWIDGLPAGLGDPVFDKLDGDLASAMMGIGSVKGVEIGAGFAVTDLKGSESNDAIAPEGFLSNNSGGILAGISSGARVVLRLAVKPIPSITIPQQTVDIHGAPATIVTRGRHDVSAIPRILPVAEAMAKLVIADHILRWRAIQ</sequence>
<dbReference type="AlphaFoldDB" id="A0A5S5MBP8"/>
<name>A0A5S5MBP8_9BACT</name>
<accession>A0A5S5MBP8</accession>
<feature type="binding site" evidence="7">
    <location>
        <position position="54"/>
    </location>
    <ligand>
        <name>NADP(+)</name>
        <dbReference type="ChEBI" id="CHEBI:58349"/>
    </ligand>
</feature>
<feature type="binding site" evidence="7">
    <location>
        <begin position="292"/>
        <end position="296"/>
    </location>
    <ligand>
        <name>FMN</name>
        <dbReference type="ChEBI" id="CHEBI:58210"/>
    </ligand>
</feature>
<evidence type="ECO:0000313" key="10">
    <source>
        <dbReference type="Proteomes" id="UP000321899"/>
    </source>
</evidence>
<comment type="function">
    <text evidence="7">Catalyzes the anti-1,4-elimination of the C-3 phosphate and the C-6 proR hydrogen from 5-enolpyruvylshikimate-3-phosphate (EPSP) to yield chorismate, which is the branch point compound that serves as the starting substrate for the three terminal pathways of aromatic amino acid biosynthesis. This reaction introduces a second double bond into the aromatic ring system.</text>
</comment>
<keyword evidence="7" id="KW-0288">FMN</keyword>
<dbReference type="PROSITE" id="PS00788">
    <property type="entry name" value="CHORISMATE_SYNTHASE_2"/>
    <property type="match status" value="1"/>
</dbReference>
<feature type="binding site" evidence="7">
    <location>
        <position position="277"/>
    </location>
    <ligand>
        <name>FMN</name>
        <dbReference type="ChEBI" id="CHEBI:58210"/>
    </ligand>
</feature>
<organism evidence="9 10">
    <name type="scientific">Desulfobotulus mexicanus</name>
    <dbReference type="NCBI Taxonomy" id="2586642"/>
    <lineage>
        <taxon>Bacteria</taxon>
        <taxon>Pseudomonadati</taxon>
        <taxon>Thermodesulfobacteriota</taxon>
        <taxon>Desulfobacteria</taxon>
        <taxon>Desulfobacterales</taxon>
        <taxon>Desulfobacteraceae</taxon>
        <taxon>Desulfobotulus</taxon>
    </lineage>
</organism>
<dbReference type="GO" id="GO:0004107">
    <property type="term" value="F:chorismate synthase activity"/>
    <property type="evidence" value="ECO:0007669"/>
    <property type="project" value="UniProtKB-UniRule"/>
</dbReference>
<evidence type="ECO:0000256" key="8">
    <source>
        <dbReference type="RuleBase" id="RU000605"/>
    </source>
</evidence>
<evidence type="ECO:0000256" key="5">
    <source>
        <dbReference type="ARBA" id="ARBA00023141"/>
    </source>
</evidence>
<comment type="similarity">
    <text evidence="2 7 8">Belongs to the chorismate synthase family.</text>
</comment>
<keyword evidence="7" id="KW-0285">Flavoprotein</keyword>
<dbReference type="Proteomes" id="UP000321899">
    <property type="component" value="Unassembled WGS sequence"/>
</dbReference>
<dbReference type="EMBL" id="VDMB01000051">
    <property type="protein sequence ID" value="TYT73142.1"/>
    <property type="molecule type" value="Genomic_DNA"/>
</dbReference>
<dbReference type="PANTHER" id="PTHR21085">
    <property type="entry name" value="CHORISMATE SYNTHASE"/>
    <property type="match status" value="1"/>
</dbReference>
<feature type="binding site" evidence="7">
    <location>
        <position position="48"/>
    </location>
    <ligand>
        <name>NADP(+)</name>
        <dbReference type="ChEBI" id="CHEBI:58349"/>
    </ligand>
</feature>
<evidence type="ECO:0000256" key="4">
    <source>
        <dbReference type="ARBA" id="ARBA00022605"/>
    </source>
</evidence>
<evidence type="ECO:0000256" key="2">
    <source>
        <dbReference type="ARBA" id="ARBA00008014"/>
    </source>
</evidence>
<comment type="subunit">
    <text evidence="7">Homotetramer.</text>
</comment>
<keyword evidence="7" id="KW-0274">FAD</keyword>
<dbReference type="PROSITE" id="PS00787">
    <property type="entry name" value="CHORISMATE_SYNTHASE_1"/>
    <property type="match status" value="1"/>
</dbReference>
<dbReference type="PIRSF" id="PIRSF001456">
    <property type="entry name" value="Chorismate_synth"/>
    <property type="match status" value="1"/>
</dbReference>
<comment type="pathway">
    <text evidence="1 7 8">Metabolic intermediate biosynthesis; chorismate biosynthesis; chorismate from D-erythrose 4-phosphate and phosphoenolpyruvate: step 7/7.</text>
</comment>
<dbReference type="CDD" id="cd07304">
    <property type="entry name" value="Chorismate_synthase"/>
    <property type="match status" value="1"/>
</dbReference>
<dbReference type="GO" id="GO:0008652">
    <property type="term" value="P:amino acid biosynthetic process"/>
    <property type="evidence" value="ECO:0007669"/>
    <property type="project" value="UniProtKB-KW"/>
</dbReference>
<evidence type="ECO:0000256" key="6">
    <source>
        <dbReference type="ARBA" id="ARBA00023239"/>
    </source>
</evidence>
<keyword evidence="5 7" id="KW-0057">Aromatic amino acid biosynthesis</keyword>
<keyword evidence="7" id="KW-0521">NADP</keyword>
<dbReference type="SUPFAM" id="SSF103263">
    <property type="entry name" value="Chorismate synthase, AroC"/>
    <property type="match status" value="1"/>
</dbReference>
<feature type="binding site" evidence="7">
    <location>
        <begin position="125"/>
        <end position="127"/>
    </location>
    <ligand>
        <name>FMN</name>
        <dbReference type="ChEBI" id="CHEBI:58210"/>
    </ligand>
</feature>
<dbReference type="EC" id="4.2.3.5" evidence="3 7"/>
<evidence type="ECO:0000256" key="7">
    <source>
        <dbReference type="HAMAP-Rule" id="MF_00300"/>
    </source>
</evidence>
<dbReference type="GO" id="GO:0009073">
    <property type="term" value="P:aromatic amino acid family biosynthetic process"/>
    <property type="evidence" value="ECO:0007669"/>
    <property type="project" value="UniProtKB-KW"/>
</dbReference>
<comment type="caution">
    <text evidence="9">The sequence shown here is derived from an EMBL/GenBank/DDBJ whole genome shotgun (WGS) entry which is preliminary data.</text>
</comment>
<dbReference type="OrthoDB" id="9771806at2"/>
<dbReference type="HAMAP" id="MF_00300">
    <property type="entry name" value="Chorismate_synth"/>
    <property type="match status" value="1"/>
</dbReference>
<dbReference type="NCBIfam" id="NF003793">
    <property type="entry name" value="PRK05382.1"/>
    <property type="match status" value="1"/>
</dbReference>
<evidence type="ECO:0000313" key="9">
    <source>
        <dbReference type="EMBL" id="TYT73142.1"/>
    </source>
</evidence>
<dbReference type="NCBIfam" id="TIGR00033">
    <property type="entry name" value="aroC"/>
    <property type="match status" value="1"/>
</dbReference>
<protein>
    <recommendedName>
        <fullName evidence="3 7">Chorismate synthase</fullName>
        <shortName evidence="7">CS</shortName>
        <ecNumber evidence="3 7">4.2.3.5</ecNumber>
    </recommendedName>
    <alternativeName>
        <fullName evidence="7">5-enolpyruvylshikimate-3-phosphate phospholyase</fullName>
    </alternativeName>
</protein>
<dbReference type="UniPathway" id="UPA00053">
    <property type="reaction ID" value="UER00090"/>
</dbReference>
<keyword evidence="4 7" id="KW-0028">Amino-acid biosynthesis</keyword>
<comment type="catalytic activity">
    <reaction evidence="7 8">
        <text>5-O-(1-carboxyvinyl)-3-phosphoshikimate = chorismate + phosphate</text>
        <dbReference type="Rhea" id="RHEA:21020"/>
        <dbReference type="ChEBI" id="CHEBI:29748"/>
        <dbReference type="ChEBI" id="CHEBI:43474"/>
        <dbReference type="ChEBI" id="CHEBI:57701"/>
        <dbReference type="EC" id="4.2.3.5"/>
    </reaction>
</comment>
<dbReference type="InterPro" id="IPR000453">
    <property type="entry name" value="Chorismate_synth"/>
</dbReference>
<comment type="cofactor">
    <cofactor evidence="7 8">
        <name>FMNH2</name>
        <dbReference type="ChEBI" id="CHEBI:57618"/>
    </cofactor>
    <text evidence="7 8">Reduced FMN (FMNH(2)).</text>
</comment>
<dbReference type="RefSeq" id="WP_139450982.1">
    <property type="nucleotide sequence ID" value="NZ_VDMB01000051.1"/>
</dbReference>
<dbReference type="PROSITE" id="PS00789">
    <property type="entry name" value="CHORISMATE_SYNTHASE_3"/>
    <property type="match status" value="1"/>
</dbReference>
<feature type="binding site" evidence="7">
    <location>
        <position position="318"/>
    </location>
    <ligand>
        <name>FMN</name>
        <dbReference type="ChEBI" id="CHEBI:58210"/>
    </ligand>
</feature>
<dbReference type="Gene3D" id="3.60.150.10">
    <property type="entry name" value="Chorismate synthase AroC"/>
    <property type="match status" value="1"/>
</dbReference>
<dbReference type="InterPro" id="IPR035904">
    <property type="entry name" value="Chorismate_synth_AroC_sf"/>
</dbReference>
<dbReference type="InterPro" id="IPR020541">
    <property type="entry name" value="Chorismate_synthase_CS"/>
</dbReference>
<dbReference type="GO" id="GO:0010181">
    <property type="term" value="F:FMN binding"/>
    <property type="evidence" value="ECO:0007669"/>
    <property type="project" value="TreeGrafter"/>
</dbReference>
<dbReference type="PANTHER" id="PTHR21085:SF0">
    <property type="entry name" value="CHORISMATE SYNTHASE"/>
    <property type="match status" value="1"/>
</dbReference>
<dbReference type="GO" id="GO:0005829">
    <property type="term" value="C:cytosol"/>
    <property type="evidence" value="ECO:0007669"/>
    <property type="project" value="TreeGrafter"/>
</dbReference>